<protein>
    <submittedName>
        <fullName evidence="4">Mannose-6-phosphate isomerase</fullName>
    </submittedName>
</protein>
<keyword evidence="5" id="KW-1185">Reference proteome</keyword>
<sequence>MECSKLDRRYVEKPWGRTQLPPMFGRDAAAAGERVGEVWFTGGKDLPLLAKYLFTSEALSVQVHPNDAQARQQGGERGKAECWYIIDAEPGAAIGLGFKRRVSAEQVREAVAEGSVEQLLDFRPVRKGDFIVVAPGTVHAIGAGIALLEFQQNSDLTYRLYDYGRPRDLHLDQALAVASLEPFAEPVRQARGGHTDVLADGPAFTVAVGPGDTLADRRRWILPLNGAVRCGDVIAKAGECLLAAPGARIEADDAQLLIGAEA</sequence>
<dbReference type="Pfam" id="PF20511">
    <property type="entry name" value="PMI_typeI_cat"/>
    <property type="match status" value="1"/>
</dbReference>
<name>A0A6G7ZKI2_9SPHN</name>
<feature type="domain" description="Phosphomannose isomerase type I catalytic" evidence="3">
    <location>
        <begin position="32"/>
        <end position="72"/>
    </location>
</feature>
<dbReference type="GO" id="GO:0008270">
    <property type="term" value="F:zinc ion binding"/>
    <property type="evidence" value="ECO:0007669"/>
    <property type="project" value="InterPro"/>
</dbReference>
<dbReference type="PANTHER" id="PTHR42742">
    <property type="entry name" value="TRANSCRIPTIONAL REPRESSOR MPRA"/>
    <property type="match status" value="1"/>
</dbReference>
<keyword evidence="4" id="KW-0413">Isomerase</keyword>
<dbReference type="SUPFAM" id="SSF51182">
    <property type="entry name" value="RmlC-like cupins"/>
    <property type="match status" value="1"/>
</dbReference>
<keyword evidence="2" id="KW-0862">Zinc</keyword>
<reference evidence="4 5" key="1">
    <citation type="submission" date="2020-03" db="EMBL/GenBank/DDBJ databases">
        <title>Sphingomonas sp. nov., isolated from fish.</title>
        <authorList>
            <person name="Hyun D.-W."/>
            <person name="Bae J.-W."/>
        </authorList>
    </citation>
    <scope>NUCLEOTIDE SEQUENCE [LARGE SCALE GENOMIC DNA]</scope>
    <source>
        <strain evidence="4 5">HDW15C</strain>
    </source>
</reference>
<dbReference type="EMBL" id="CP049871">
    <property type="protein sequence ID" value="QIL01443.1"/>
    <property type="molecule type" value="Genomic_DNA"/>
</dbReference>
<dbReference type="InterPro" id="IPR046457">
    <property type="entry name" value="PMI_typeI_cat"/>
</dbReference>
<dbReference type="AlphaFoldDB" id="A0A6G7ZKI2"/>
<dbReference type="InterPro" id="IPR014710">
    <property type="entry name" value="RmlC-like_jellyroll"/>
</dbReference>
<evidence type="ECO:0000313" key="4">
    <source>
        <dbReference type="EMBL" id="QIL01443.1"/>
    </source>
</evidence>
<gene>
    <name evidence="4" type="ORF">G7078_00655</name>
</gene>
<evidence type="ECO:0000259" key="3">
    <source>
        <dbReference type="Pfam" id="PF20511"/>
    </source>
</evidence>
<keyword evidence="1" id="KW-0479">Metal-binding</keyword>
<dbReference type="PANTHER" id="PTHR42742:SF3">
    <property type="entry name" value="FRUCTOKINASE"/>
    <property type="match status" value="1"/>
</dbReference>
<evidence type="ECO:0000313" key="5">
    <source>
        <dbReference type="Proteomes" id="UP000502502"/>
    </source>
</evidence>
<proteinExistence type="predicted"/>
<evidence type="ECO:0000256" key="2">
    <source>
        <dbReference type="ARBA" id="ARBA00022833"/>
    </source>
</evidence>
<evidence type="ECO:0000256" key="1">
    <source>
        <dbReference type="ARBA" id="ARBA00022723"/>
    </source>
</evidence>
<dbReference type="InterPro" id="IPR011051">
    <property type="entry name" value="RmlC_Cupin_sf"/>
</dbReference>
<dbReference type="Gene3D" id="2.60.120.10">
    <property type="entry name" value="Jelly Rolls"/>
    <property type="match status" value="1"/>
</dbReference>
<dbReference type="Proteomes" id="UP000502502">
    <property type="component" value="Chromosome"/>
</dbReference>
<organism evidence="4 5">
    <name type="scientific">Sphingomonas sinipercae</name>
    <dbReference type="NCBI Taxonomy" id="2714944"/>
    <lineage>
        <taxon>Bacteria</taxon>
        <taxon>Pseudomonadati</taxon>
        <taxon>Pseudomonadota</taxon>
        <taxon>Alphaproteobacteria</taxon>
        <taxon>Sphingomonadales</taxon>
        <taxon>Sphingomonadaceae</taxon>
        <taxon>Sphingomonas</taxon>
    </lineage>
</organism>
<dbReference type="CDD" id="cd07010">
    <property type="entry name" value="cupin_PMI_type_I_N_bac"/>
    <property type="match status" value="1"/>
</dbReference>
<dbReference type="GO" id="GO:0004476">
    <property type="term" value="F:mannose-6-phosphate isomerase activity"/>
    <property type="evidence" value="ECO:0007669"/>
    <property type="project" value="InterPro"/>
</dbReference>
<accession>A0A6G7ZKI2</accession>
<dbReference type="RefSeq" id="WP_166091957.1">
    <property type="nucleotide sequence ID" value="NZ_CP049871.1"/>
</dbReference>
<dbReference type="KEGG" id="ssin:G7078_00655"/>
<dbReference type="InterPro" id="IPR051804">
    <property type="entry name" value="Carb_Metab_Reg_Kinase/Isom"/>
</dbReference>